<dbReference type="Proteomes" id="UP000593970">
    <property type="component" value="Chromosome"/>
</dbReference>
<accession>A0AA92K1E2</accession>
<reference evidence="3" key="1">
    <citation type="submission" date="2020-04" db="EMBL/GenBank/DDBJ databases">
        <title>Ralstonia solanacearum UW576, UW763, UW773, and UW774.</title>
        <authorList>
            <person name="Steidl O."/>
            <person name="Truchon A."/>
            <person name="Allen C."/>
        </authorList>
    </citation>
    <scope>NUCLEOTIDE SEQUENCE [LARGE SCALE GENOMIC DNA]</scope>
    <source>
        <strain evidence="3">UW774</strain>
    </source>
</reference>
<name>A0AA92K1E2_RALSL</name>
<sequence>MTVQVEFWQMVTILGAFLGFMLGAGKVLLSQIERRQAERDQRQEEQITTLLKQISKEAETVSRLEREFMSFKADLPLQYVRREDYVRGQSVIEAKLDALYNKLEVVQMKGVNHG</sequence>
<organism evidence="2 3">
    <name type="scientific">Ralstonia solanacearum</name>
    <name type="common">Pseudomonas solanacearum</name>
    <dbReference type="NCBI Taxonomy" id="305"/>
    <lineage>
        <taxon>Bacteria</taxon>
        <taxon>Pseudomonadati</taxon>
        <taxon>Pseudomonadota</taxon>
        <taxon>Betaproteobacteria</taxon>
        <taxon>Burkholderiales</taxon>
        <taxon>Burkholderiaceae</taxon>
        <taxon>Ralstonia</taxon>
        <taxon>Ralstonia solanacearum species complex</taxon>
    </lineage>
</organism>
<evidence type="ECO:0000313" key="3">
    <source>
        <dbReference type="Proteomes" id="UP000593970"/>
    </source>
</evidence>
<feature type="transmembrane region" description="Helical" evidence="1">
    <location>
        <begin position="6"/>
        <end position="29"/>
    </location>
</feature>
<keyword evidence="1" id="KW-0472">Membrane</keyword>
<protein>
    <submittedName>
        <fullName evidence="2">Uncharacterized protein</fullName>
    </submittedName>
</protein>
<evidence type="ECO:0000256" key="1">
    <source>
        <dbReference type="SAM" id="Phobius"/>
    </source>
</evidence>
<proteinExistence type="predicted"/>
<gene>
    <name evidence="2" type="ORF">HF909_10390</name>
</gene>
<dbReference type="AlphaFoldDB" id="A0AA92K1E2"/>
<keyword evidence="1" id="KW-0812">Transmembrane</keyword>
<evidence type="ECO:0000313" key="2">
    <source>
        <dbReference type="EMBL" id="QOK96799.1"/>
    </source>
</evidence>
<keyword evidence="1" id="KW-1133">Transmembrane helix</keyword>
<dbReference type="EMBL" id="CP051169">
    <property type="protein sequence ID" value="QOK96799.1"/>
    <property type="molecule type" value="Genomic_DNA"/>
</dbReference>